<evidence type="ECO:0000313" key="4">
    <source>
        <dbReference type="Proteomes" id="UP000077266"/>
    </source>
</evidence>
<dbReference type="PANTHER" id="PTHR13156:SF0">
    <property type="entry name" value="NADH DEHYDROGENASE [UBIQUINONE] IRON-SULFUR PROTEIN 6, MITOCHONDRIAL"/>
    <property type="match status" value="1"/>
</dbReference>
<dbReference type="InParanoid" id="A0A165PI13"/>
<protein>
    <submittedName>
        <fullName evidence="3">Ubiquinone oxidoreductase 20 kd subunit</fullName>
    </submittedName>
</protein>
<dbReference type="STRING" id="1314781.A0A165PI13"/>
<dbReference type="InterPro" id="IPR019401">
    <property type="entry name" value="Znf_CHCC"/>
</dbReference>
<reference evidence="3 4" key="1">
    <citation type="journal article" date="2016" name="Mol. Biol. Evol.">
        <title>Comparative Genomics of Early-Diverging Mushroom-Forming Fungi Provides Insights into the Origins of Lignocellulose Decay Capabilities.</title>
        <authorList>
            <person name="Nagy L.G."/>
            <person name="Riley R."/>
            <person name="Tritt A."/>
            <person name="Adam C."/>
            <person name="Daum C."/>
            <person name="Floudas D."/>
            <person name="Sun H."/>
            <person name="Yadav J.S."/>
            <person name="Pangilinan J."/>
            <person name="Larsson K.H."/>
            <person name="Matsuura K."/>
            <person name="Barry K."/>
            <person name="Labutti K."/>
            <person name="Kuo R."/>
            <person name="Ohm R.A."/>
            <person name="Bhattacharya S.S."/>
            <person name="Shirouzu T."/>
            <person name="Yoshinaga Y."/>
            <person name="Martin F.M."/>
            <person name="Grigoriev I.V."/>
            <person name="Hibbett D.S."/>
        </authorList>
    </citation>
    <scope>NUCLEOTIDE SEQUENCE [LARGE SCALE GENOMIC DNA]</scope>
    <source>
        <strain evidence="3 4">HHB12029</strain>
    </source>
</reference>
<dbReference type="GO" id="GO:0005739">
    <property type="term" value="C:mitochondrion"/>
    <property type="evidence" value="ECO:0007669"/>
    <property type="project" value="GOC"/>
</dbReference>
<evidence type="ECO:0000313" key="3">
    <source>
        <dbReference type="EMBL" id="KZW02207.1"/>
    </source>
</evidence>
<dbReference type="Gene3D" id="2.60.260.40">
    <property type="entry name" value="q5lls5 like domains"/>
    <property type="match status" value="1"/>
</dbReference>
<sequence length="141" mass="14996">MFRNQVARLAPKAARLNSSSTSGIANAVTPALRPGSVAPTVAQAPNYPQPWSTSQRARADALAGPRFEQTALDLQPKPMSAMQLVSEDPIRLVHGRKAVCDGGVGPLGHPKIYINLDKPGPKACGYCGIRFEQVPHEGHGH</sequence>
<feature type="domain" description="Zinc finger CHCC-type" evidence="2">
    <location>
        <begin position="95"/>
        <end position="131"/>
    </location>
</feature>
<organism evidence="3 4">
    <name type="scientific">Exidia glandulosa HHB12029</name>
    <dbReference type="NCBI Taxonomy" id="1314781"/>
    <lineage>
        <taxon>Eukaryota</taxon>
        <taxon>Fungi</taxon>
        <taxon>Dikarya</taxon>
        <taxon>Basidiomycota</taxon>
        <taxon>Agaricomycotina</taxon>
        <taxon>Agaricomycetes</taxon>
        <taxon>Auriculariales</taxon>
        <taxon>Exidiaceae</taxon>
        <taxon>Exidia</taxon>
    </lineage>
</organism>
<name>A0A165PI13_EXIGL</name>
<dbReference type="PANTHER" id="PTHR13156">
    <property type="entry name" value="NADH-UBIQUINONE OXIDOREDUCTASE 13 KD-A SUBUNIT"/>
    <property type="match status" value="1"/>
</dbReference>
<proteinExistence type="predicted"/>
<dbReference type="EMBL" id="KV425889">
    <property type="protein sequence ID" value="KZW02207.1"/>
    <property type="molecule type" value="Genomic_DNA"/>
</dbReference>
<dbReference type="FunFam" id="2.60.260.40:FF:000003">
    <property type="entry name" value="NADH dehydrogenase [ubiquinone] iron-sulfur protein 6, mitochondrial"/>
    <property type="match status" value="1"/>
</dbReference>
<dbReference type="Pfam" id="PF10276">
    <property type="entry name" value="zf-CHCC"/>
    <property type="match status" value="1"/>
</dbReference>
<gene>
    <name evidence="3" type="ORF">EXIGLDRAFT_829419</name>
</gene>
<dbReference type="Proteomes" id="UP000077266">
    <property type="component" value="Unassembled WGS sequence"/>
</dbReference>
<dbReference type="AlphaFoldDB" id="A0A165PI13"/>
<keyword evidence="3" id="KW-0830">Ubiquinone</keyword>
<dbReference type="GO" id="GO:0006120">
    <property type="term" value="P:mitochondrial electron transport, NADH to ubiquinone"/>
    <property type="evidence" value="ECO:0007669"/>
    <property type="project" value="TreeGrafter"/>
</dbReference>
<accession>A0A165PI13</accession>
<evidence type="ECO:0000259" key="2">
    <source>
        <dbReference type="Pfam" id="PF10276"/>
    </source>
</evidence>
<keyword evidence="4" id="KW-1185">Reference proteome</keyword>
<dbReference type="OrthoDB" id="307899at2759"/>
<feature type="region of interest" description="Disordered" evidence="1">
    <location>
        <begin position="39"/>
        <end position="60"/>
    </location>
</feature>
<evidence type="ECO:0000256" key="1">
    <source>
        <dbReference type="SAM" id="MobiDB-lite"/>
    </source>
</evidence>